<protein>
    <submittedName>
        <fullName evidence="3">Uncharacterized protein (TIGR02145 family)</fullName>
    </submittedName>
</protein>
<evidence type="ECO:0000256" key="1">
    <source>
        <dbReference type="SAM" id="MobiDB-lite"/>
    </source>
</evidence>
<feature type="region of interest" description="Disordered" evidence="1">
    <location>
        <begin position="615"/>
        <end position="634"/>
    </location>
</feature>
<feature type="domain" description="Fibrobacter succinogenes major paralogous" evidence="2">
    <location>
        <begin position="518"/>
        <end position="717"/>
    </location>
</feature>
<organism evidence="3 4">
    <name type="scientific">Dysgonomonas hofstadii</name>
    <dbReference type="NCBI Taxonomy" id="637886"/>
    <lineage>
        <taxon>Bacteria</taxon>
        <taxon>Pseudomonadati</taxon>
        <taxon>Bacteroidota</taxon>
        <taxon>Bacteroidia</taxon>
        <taxon>Bacteroidales</taxon>
        <taxon>Dysgonomonadaceae</taxon>
        <taxon>Dysgonomonas</taxon>
    </lineage>
</organism>
<dbReference type="Pfam" id="PF09603">
    <property type="entry name" value="Fib_succ_major"/>
    <property type="match status" value="1"/>
</dbReference>
<dbReference type="EMBL" id="JACIEP010000007">
    <property type="protein sequence ID" value="MBB4036366.1"/>
    <property type="molecule type" value="Genomic_DNA"/>
</dbReference>
<keyword evidence="4" id="KW-1185">Reference proteome</keyword>
<feature type="compositionally biased region" description="Polar residues" evidence="1">
    <location>
        <begin position="615"/>
        <end position="629"/>
    </location>
</feature>
<comment type="caution">
    <text evidence="3">The sequence shown here is derived from an EMBL/GenBank/DDBJ whole genome shotgun (WGS) entry which is preliminary data.</text>
</comment>
<dbReference type="InterPro" id="IPR011871">
    <property type="entry name" value="Fib_succ_major"/>
</dbReference>
<evidence type="ECO:0000313" key="3">
    <source>
        <dbReference type="EMBL" id="MBB4036366.1"/>
    </source>
</evidence>
<dbReference type="RefSeq" id="WP_183307266.1">
    <property type="nucleotide sequence ID" value="NZ_JACIEP010000007.1"/>
</dbReference>
<evidence type="ECO:0000313" key="4">
    <source>
        <dbReference type="Proteomes" id="UP000555103"/>
    </source>
</evidence>
<dbReference type="AlphaFoldDB" id="A0A840CLW4"/>
<sequence length="874" mass="97254">MRFYLLCFTAILFSIHEVKAQVTIGSNIPANKGALLDLKENSNNIANSVRGLLLPRVSLTDMSNLYPMFESQSAPGTPNEYYNTAEKKNDQDALHTGLWVYNLNSCKGFSPGTYAWIGDKWKLIGPDKSTKLPTITVSFSGGSSCIKTEWDESASTLTVHIPSGEDLRTLANPFQMKIDWTPVTVNLIKNKPTTEAEAADLDDGTGSDLYARGGVVFENGTSPVGWGDLSGGTGTYTFQVKPMDDLGIGTGTGQTPWRSRQTTLEFSVTEDVCNETTPMKIVINQTNYRLKINEGVINEYGGYDPLIETRRFKDGKLHYRLLLTPTVEKAHSGYGVPVPEKEGDNTGWDGNYFKIGTESNAMWQVHIDKNEQEGRDMISDFGVPSDTPFPNLNWGKGELILGQNPVYHDVTPVKAGVTMPDYPYYVGGDYSKIYKVTDIPDRQYRKAAQFTFKDYSDCIRYPDMTLDAFQCSATFDKTGIRDASNDTDSSSWGEDVLSHTDQQGNVFYSADFGEAGRWMITNLAATEYADNTPMIEPGDDTKGSLQLITNNTLNFFDLTIGPRYAYPLAGDLSVNFAVGDESAAMGTQGYTNYFKKWYPEHGVLYNWSAAVRQQSGDSNSMNRGQTTPLDDSPGQYEIETTETNGYIQGICPNGWHLPSDREWNRLERYIYNKIRSGDLSQTQYDADDLSKIQNDLSNFPVWNTSWETSTDSALRGYNVDEGEGSIGHIGHGGAMKSVCPPVNMLHSYLNTTKGYSAEPELGGFNAISIGRMVLKRSDDSDMGGDPIKYVSEHEQETLSLEEYVDAYVNDNPNNKATDWNLVIRDYSYDAAFWSSSATGGRTSWVRQFPRGEAKVNREVYYTTYLVSVRCVKNP</sequence>
<dbReference type="Proteomes" id="UP000555103">
    <property type="component" value="Unassembled WGS sequence"/>
</dbReference>
<evidence type="ECO:0000259" key="2">
    <source>
        <dbReference type="Pfam" id="PF09603"/>
    </source>
</evidence>
<name>A0A840CLW4_9BACT</name>
<gene>
    <name evidence="3" type="ORF">GGR21_002268</name>
</gene>
<proteinExistence type="predicted"/>
<accession>A0A840CLW4</accession>
<reference evidence="3 4" key="1">
    <citation type="submission" date="2020-08" db="EMBL/GenBank/DDBJ databases">
        <title>Genomic Encyclopedia of Type Strains, Phase IV (KMG-IV): sequencing the most valuable type-strain genomes for metagenomic binning, comparative biology and taxonomic classification.</title>
        <authorList>
            <person name="Goeker M."/>
        </authorList>
    </citation>
    <scope>NUCLEOTIDE SEQUENCE [LARGE SCALE GENOMIC DNA]</scope>
    <source>
        <strain evidence="3 4">DSM 104969</strain>
    </source>
</reference>